<keyword evidence="3" id="KW-1185">Reference proteome</keyword>
<dbReference type="InterPro" id="IPR011009">
    <property type="entry name" value="Kinase-like_dom_sf"/>
</dbReference>
<dbReference type="RefSeq" id="WP_196419939.1">
    <property type="nucleotide sequence ID" value="NZ_JADQTO010000035.1"/>
</dbReference>
<dbReference type="InterPro" id="IPR002575">
    <property type="entry name" value="Aminoglycoside_PTrfase"/>
</dbReference>
<evidence type="ECO:0000313" key="2">
    <source>
        <dbReference type="EMBL" id="MBG0568162.1"/>
    </source>
</evidence>
<dbReference type="SUPFAM" id="SSF56112">
    <property type="entry name" value="Protein kinase-like (PK-like)"/>
    <property type="match status" value="1"/>
</dbReference>
<reference evidence="2" key="1">
    <citation type="submission" date="2020-11" db="EMBL/GenBank/DDBJ databases">
        <title>Isolation and identification of active actinomycetes.</title>
        <authorList>
            <person name="Sun X."/>
        </authorList>
    </citation>
    <scope>NUCLEOTIDE SEQUENCE</scope>
    <source>
        <strain evidence="2">NEAU-A11</strain>
    </source>
</reference>
<proteinExistence type="predicted"/>
<feature type="domain" description="Aminoglycoside phosphotransferase" evidence="1">
    <location>
        <begin position="32"/>
        <end position="243"/>
    </location>
</feature>
<dbReference type="EMBL" id="JADQTO010000035">
    <property type="protein sequence ID" value="MBG0568162.1"/>
    <property type="molecule type" value="Genomic_DNA"/>
</dbReference>
<evidence type="ECO:0000259" key="1">
    <source>
        <dbReference type="Pfam" id="PF01636"/>
    </source>
</evidence>
<organism evidence="2 3">
    <name type="scientific">Actinoplanes aureus</name>
    <dbReference type="NCBI Taxonomy" id="2792083"/>
    <lineage>
        <taxon>Bacteria</taxon>
        <taxon>Bacillati</taxon>
        <taxon>Actinomycetota</taxon>
        <taxon>Actinomycetes</taxon>
        <taxon>Micromonosporales</taxon>
        <taxon>Micromonosporaceae</taxon>
        <taxon>Actinoplanes</taxon>
    </lineage>
</organism>
<evidence type="ECO:0000313" key="3">
    <source>
        <dbReference type="Proteomes" id="UP000598146"/>
    </source>
</evidence>
<dbReference type="Proteomes" id="UP000598146">
    <property type="component" value="Unassembled WGS sequence"/>
</dbReference>
<dbReference type="AlphaFoldDB" id="A0A931CIA9"/>
<protein>
    <submittedName>
        <fullName evidence="2">Phosphotransferase</fullName>
    </submittedName>
</protein>
<comment type="caution">
    <text evidence="2">The sequence shown here is derived from an EMBL/GenBank/DDBJ whole genome shotgun (WGS) entry which is preliminary data.</text>
</comment>
<accession>A0A931CIA9</accession>
<gene>
    <name evidence="2" type="ORF">I4J89_42705</name>
</gene>
<name>A0A931CIA9_9ACTN</name>
<sequence>MFVEQRTRPVLDEVCRIIGYSPDEAVLLRHHTNAVYAVRDLVVKISPPAVPLDRIRRVVHLVTWLQNQSFPTVLLHPGVVQPLQINDHAITVWQRLNGSTTQPVTTGELGSLLRRLHALPLPPSGVPTTLDPITGIRRSIDSSAILTSDDRKLLTRRLEELAPIWGTAMPWGSGLIQSDPQIRNALRRDDGTPVLADWDSASTGPRVWDVATVAVHCRRFGSDNFPDFVTTYGRDPRGWERFAHLCALRELQMIATNARKSAPNSPAAAEVHRRIASLRQDPQNSTLWNIL</sequence>
<dbReference type="Pfam" id="PF01636">
    <property type="entry name" value="APH"/>
    <property type="match status" value="1"/>
</dbReference>
<dbReference type="Gene3D" id="3.90.1200.10">
    <property type="match status" value="1"/>
</dbReference>